<dbReference type="OrthoDB" id="7446267at2"/>
<dbReference type="GO" id="GO:0019380">
    <property type="term" value="P:3-phenylpropionate catabolic process"/>
    <property type="evidence" value="ECO:0007669"/>
    <property type="project" value="TreeGrafter"/>
</dbReference>
<dbReference type="KEGG" id="hbe:BEI_0567"/>
<keyword evidence="6" id="KW-1185">Reference proteome</keyword>
<dbReference type="EMBL" id="CP021435">
    <property type="protein sequence ID" value="ATJ81554.1"/>
    <property type="molecule type" value="Genomic_DNA"/>
</dbReference>
<dbReference type="PANTHER" id="PTHR41534:SF1">
    <property type="entry name" value="BLR3401 PROTEIN"/>
    <property type="match status" value="1"/>
</dbReference>
<organism evidence="5 6">
    <name type="scientific">Halomonas beimenensis</name>
    <dbReference type="NCBI Taxonomy" id="475662"/>
    <lineage>
        <taxon>Bacteria</taxon>
        <taxon>Pseudomonadati</taxon>
        <taxon>Pseudomonadota</taxon>
        <taxon>Gammaproteobacteria</taxon>
        <taxon>Oceanospirillales</taxon>
        <taxon>Halomonadaceae</taxon>
        <taxon>Halomonas</taxon>
    </lineage>
</organism>
<dbReference type="GO" id="GO:0051213">
    <property type="term" value="F:dioxygenase activity"/>
    <property type="evidence" value="ECO:0007669"/>
    <property type="project" value="UniProtKB-KW"/>
</dbReference>
<dbReference type="Gene3D" id="3.10.450.50">
    <property type="match status" value="1"/>
</dbReference>
<reference evidence="5 6" key="1">
    <citation type="journal article" date="2017" name="Sci. Rep.">
        <title>Revealing the Saline Adaptation Strategies of the Halophilic Bacterium Halomonas beimenensis through High-throughput Omics and Transposon Mutagenesis Approaches.</title>
        <authorList>
            <person name="Chen Y.H."/>
            <person name="Lin S.S."/>
            <person name="Shyu Y.T."/>
        </authorList>
    </citation>
    <scope>NUCLEOTIDE SEQUENCE [LARGE SCALE GENOMIC DNA]</scope>
    <source>
        <strain evidence="5 6">NTU-111</strain>
    </source>
</reference>
<evidence type="ECO:0000256" key="4">
    <source>
        <dbReference type="ARBA" id="ARBA00023002"/>
    </source>
</evidence>
<keyword evidence="2" id="KW-0058">Aromatic hydrocarbons catabolism</keyword>
<dbReference type="InterPro" id="IPR032710">
    <property type="entry name" value="NTF2-like_dom_sf"/>
</dbReference>
<evidence type="ECO:0000313" key="6">
    <source>
        <dbReference type="Proteomes" id="UP000219993"/>
    </source>
</evidence>
<comment type="similarity">
    <text evidence="1">Belongs to the bacterial ring-hydroxylating dioxygenase beta subunit family.</text>
</comment>
<dbReference type="Pfam" id="PF00866">
    <property type="entry name" value="Ring_hydroxyl_B"/>
    <property type="match status" value="1"/>
</dbReference>
<dbReference type="RefSeq" id="WP_097788081.1">
    <property type="nucleotide sequence ID" value="NZ_BAAADT010000003.1"/>
</dbReference>
<dbReference type="NCBIfam" id="TIGR03231">
    <property type="entry name" value="anthran_1_2_B"/>
    <property type="match status" value="1"/>
</dbReference>
<name>A0A291P3T8_9GAMM</name>
<gene>
    <name evidence="5" type="ORF">BEI_0567</name>
</gene>
<dbReference type="AlphaFoldDB" id="A0A291P3T8"/>
<dbReference type="InterPro" id="IPR000391">
    <property type="entry name" value="Rng_hydr_dOase-bsu"/>
</dbReference>
<sequence length="161" mass="19127">MSLQQSIEQFMYRLAELCDDRDWDGYLEQFAPECEFHIPQWKNEYELTRDPKREMSLMYYADRTGLEDRVFRLCTGKSAASTPMPRTLHLIDNVRCEEQGDGIVQVRVNWVTHFYRFGESNHFFGTADYTLRGEGDSWKVLRKHTVLLNDKIDSVLDFYHV</sequence>
<dbReference type="PANTHER" id="PTHR41534">
    <property type="entry name" value="BLR3401 PROTEIN"/>
    <property type="match status" value="1"/>
</dbReference>
<dbReference type="InterPro" id="IPR017640">
    <property type="entry name" value="Anthranilate_1-2-diOase_ssu"/>
</dbReference>
<dbReference type="Proteomes" id="UP000219993">
    <property type="component" value="Chromosome"/>
</dbReference>
<evidence type="ECO:0000256" key="2">
    <source>
        <dbReference type="ARBA" id="ARBA00022797"/>
    </source>
</evidence>
<proteinExistence type="inferred from homology"/>
<evidence type="ECO:0000256" key="3">
    <source>
        <dbReference type="ARBA" id="ARBA00022964"/>
    </source>
</evidence>
<dbReference type="SUPFAM" id="SSF54427">
    <property type="entry name" value="NTF2-like"/>
    <property type="match status" value="1"/>
</dbReference>
<evidence type="ECO:0000313" key="5">
    <source>
        <dbReference type="EMBL" id="ATJ81554.1"/>
    </source>
</evidence>
<keyword evidence="4" id="KW-0560">Oxidoreductase</keyword>
<protein>
    <submittedName>
        <fullName evidence="5">Anthranilate dioxygenase small subunit</fullName>
    </submittedName>
</protein>
<accession>A0A291P3T8</accession>
<evidence type="ECO:0000256" key="1">
    <source>
        <dbReference type="ARBA" id="ARBA00009570"/>
    </source>
</evidence>
<dbReference type="CDD" id="cd00667">
    <property type="entry name" value="ring_hydroxylating_dioxygenases_beta"/>
    <property type="match status" value="1"/>
</dbReference>
<keyword evidence="3 5" id="KW-0223">Dioxygenase</keyword>